<dbReference type="PROSITE" id="PS51257">
    <property type="entry name" value="PROKAR_LIPOPROTEIN"/>
    <property type="match status" value="1"/>
</dbReference>
<feature type="domain" description="FixC-like C-terminal" evidence="6">
    <location>
        <begin position="375"/>
        <end position="438"/>
    </location>
</feature>
<dbReference type="HOGENOM" id="CLU_050977_0_0_0"/>
<keyword evidence="5" id="KW-0560">Oxidoreductase</keyword>
<evidence type="ECO:0000256" key="1">
    <source>
        <dbReference type="ARBA" id="ARBA00001974"/>
    </source>
</evidence>
<evidence type="ECO:0000256" key="3">
    <source>
        <dbReference type="ARBA" id="ARBA00022630"/>
    </source>
</evidence>
<dbReference type="Gene3D" id="3.50.50.60">
    <property type="entry name" value="FAD/NAD(P)-binding domain"/>
    <property type="match status" value="1"/>
</dbReference>
<accession>A5IM51</accession>
<reference evidence="7 8" key="2">
    <citation type="journal article" date="2009" name="Proc. Natl. Acad. Sci. U.S.A.">
        <title>On the chimeric nature, thermophilic origin, and phylogenetic placement of the Thermotogales.</title>
        <authorList>
            <person name="Zhaxybayeva O."/>
            <person name="Swithers K.S."/>
            <person name="Lapierre P."/>
            <person name="Fournier G.P."/>
            <person name="Bickhart D.M."/>
            <person name="DeBoy R.T."/>
            <person name="Nelson K.E."/>
            <person name="Nesbo C.L."/>
            <person name="Doolittle W.F."/>
            <person name="Gogarten J.P."/>
            <person name="Noll K.M."/>
        </authorList>
    </citation>
    <scope>NUCLEOTIDE SEQUENCE [LARGE SCALE GENOMIC DNA]</scope>
    <source>
        <strain evidence="8">ATCC BAA-488 / DSM 13995 / JCM 10881 / RKU-1</strain>
    </source>
</reference>
<dbReference type="InterPro" id="IPR036188">
    <property type="entry name" value="FAD/NAD-bd_sf"/>
</dbReference>
<evidence type="ECO:0000313" key="7">
    <source>
        <dbReference type="EMBL" id="ABQ47274.1"/>
    </source>
</evidence>
<dbReference type="EMBL" id="CP000702">
    <property type="protein sequence ID" value="ABQ47274.1"/>
    <property type="molecule type" value="Genomic_DNA"/>
</dbReference>
<dbReference type="PRINTS" id="PR00420">
    <property type="entry name" value="RNGMNOXGNASE"/>
</dbReference>
<gene>
    <name evidence="7" type="ordered locus">Tpet_1260</name>
</gene>
<evidence type="ECO:0000256" key="4">
    <source>
        <dbReference type="ARBA" id="ARBA00022827"/>
    </source>
</evidence>
<dbReference type="Pfam" id="PF01946">
    <property type="entry name" value="Thi4"/>
    <property type="match status" value="1"/>
</dbReference>
<dbReference type="PANTHER" id="PTHR43624">
    <property type="entry name" value="ELECTRON TRANSFER FLAVOPROTEIN-QUINONE OXIDOREDUCTASE YDIS-RELATED"/>
    <property type="match status" value="1"/>
</dbReference>
<dbReference type="PANTHER" id="PTHR43624:SF2">
    <property type="entry name" value="ELECTRON TRANSFER FLAVOPROTEIN-QUINONE OXIDOREDUCTASE YDIS-RELATED"/>
    <property type="match status" value="1"/>
</dbReference>
<dbReference type="STRING" id="390874.Tpet_1260"/>
<comment type="similarity">
    <text evidence="2">Belongs to the ETF-QO/FixC family.</text>
</comment>
<evidence type="ECO:0000256" key="5">
    <source>
        <dbReference type="ARBA" id="ARBA00023002"/>
    </source>
</evidence>
<keyword evidence="3" id="KW-0285">Flavoprotein</keyword>
<comment type="cofactor">
    <cofactor evidence="1">
        <name>FAD</name>
        <dbReference type="ChEBI" id="CHEBI:57692"/>
    </cofactor>
</comment>
<name>A5IM51_THEP1</name>
<dbReference type="SMR" id="A5IM51"/>
<reference evidence="8" key="1">
    <citation type="submission" date="2007-05" db="EMBL/GenBank/DDBJ databases">
        <title>Complete sequence of Thermotoga petrophila RKU-1.</title>
        <authorList>
            <consortium name="US DOE Joint Genome Institute"/>
            <person name="Copeland A."/>
            <person name="Lucas S."/>
            <person name="Lapidus A."/>
            <person name="Barry K."/>
            <person name="Glavina del Rio T."/>
            <person name="Dalin E."/>
            <person name="Tice H."/>
            <person name="Pitluck S."/>
            <person name="Sims D."/>
            <person name="Brettin T."/>
            <person name="Bruce D."/>
            <person name="Detter J.C."/>
            <person name="Han C."/>
            <person name="Tapia R."/>
            <person name="Schmutz J."/>
            <person name="Larimer F."/>
            <person name="Land M."/>
            <person name="Hauser L."/>
            <person name="Kyrpides N."/>
            <person name="Mikhailova N."/>
            <person name="Nelson K."/>
            <person name="Gogarten J.P."/>
            <person name="Noll K."/>
            <person name="Richardson P."/>
        </authorList>
    </citation>
    <scope>NUCLEOTIDE SEQUENCE [LARGE SCALE GENOMIC DNA]</scope>
    <source>
        <strain evidence="8">ATCC BAA-488 / DSM 13995 / JCM 10881 / RKU-1</strain>
    </source>
</reference>
<proteinExistence type="inferred from homology"/>
<sequence>MKIEFDVVVVGAGPSGLSCAYVLAKNGLKVAVVEKGEYPGSKNVMGGVLYVHPLKEIMPDFLEKAANSKALERNVIEQNLWLLGNEGVIKIGHRNVEWKENPNAFTVLRANFDRWFAQEVEKAGALIIPKTKVEDFLRNEKGEIAGVVTSRPKGEIHSKAVVIAEGVNPILTMKAGLRKEDLKPHMVAVAVKEVISVPEDVVNRVFGVEGNDGATIELLGSWSEGMFGMGFLYANRSSVSLGCGVLLEDLRKKKIKPYQLLENLKNHPVISDMLGEYRNNTMEYLAHLIPEGGYYAMPKVYGDRVLVCGDAAMLVNSIHREGSNHAITSGRLAAETLLEAFEKGDFSEKILKNYYLRLKESFILKDLEKYKDLMPTMEKNHQFVEIYPDLANDALKRFLQVDGTPKWDVQKQIADMVLSRRSLIGISLDLLRFWRAVR</sequence>
<dbReference type="InterPro" id="IPR039651">
    <property type="entry name" value="FixC-like"/>
</dbReference>
<dbReference type="SUPFAM" id="SSF51905">
    <property type="entry name" value="FAD/NAD(P)-binding domain"/>
    <property type="match status" value="1"/>
</dbReference>
<dbReference type="RefSeq" id="WP_004081907.1">
    <property type="nucleotide sequence ID" value="NC_009486.1"/>
</dbReference>
<dbReference type="GO" id="GO:0016491">
    <property type="term" value="F:oxidoreductase activity"/>
    <property type="evidence" value="ECO:0007669"/>
    <property type="project" value="UniProtKB-KW"/>
</dbReference>
<dbReference type="Proteomes" id="UP000006558">
    <property type="component" value="Chromosome"/>
</dbReference>
<dbReference type="Pfam" id="PF26311">
    <property type="entry name" value="ETF-QO_FixC_C"/>
    <property type="match status" value="1"/>
</dbReference>
<dbReference type="AlphaFoldDB" id="A5IM51"/>
<protein>
    <submittedName>
        <fullName evidence="7">FAD dependent oxidoreductase</fullName>
    </submittedName>
</protein>
<dbReference type="SUPFAM" id="SSF54373">
    <property type="entry name" value="FAD-linked reductases, C-terminal domain"/>
    <property type="match status" value="1"/>
</dbReference>
<evidence type="ECO:0000313" key="8">
    <source>
        <dbReference type="Proteomes" id="UP000006558"/>
    </source>
</evidence>
<dbReference type="KEGG" id="tpt:Tpet_1260"/>
<dbReference type="InterPro" id="IPR059103">
    <property type="entry name" value="FixC-like_C"/>
</dbReference>
<evidence type="ECO:0000256" key="2">
    <source>
        <dbReference type="ARBA" id="ARBA00006796"/>
    </source>
</evidence>
<dbReference type="eggNOG" id="COG0644">
    <property type="taxonomic scope" value="Bacteria"/>
</dbReference>
<keyword evidence="4" id="KW-0274">FAD</keyword>
<evidence type="ECO:0000259" key="6">
    <source>
        <dbReference type="Pfam" id="PF26311"/>
    </source>
</evidence>
<organism evidence="7 8">
    <name type="scientific">Thermotoga petrophila (strain ATCC BAA-488 / DSM 13995 / JCM 10881 / RKU-1)</name>
    <dbReference type="NCBI Taxonomy" id="390874"/>
    <lineage>
        <taxon>Bacteria</taxon>
        <taxon>Thermotogati</taxon>
        <taxon>Thermotogota</taxon>
        <taxon>Thermotogae</taxon>
        <taxon>Thermotogales</taxon>
        <taxon>Thermotogaceae</taxon>
        <taxon>Thermotoga</taxon>
    </lineage>
</organism>